<dbReference type="InterPro" id="IPR050879">
    <property type="entry name" value="Acyltransferase_3"/>
</dbReference>
<evidence type="ECO:0000313" key="4">
    <source>
        <dbReference type="Proteomes" id="UP000067711"/>
    </source>
</evidence>
<keyword evidence="1" id="KW-0812">Transmembrane</keyword>
<dbReference type="GO" id="GO:0016747">
    <property type="term" value="F:acyltransferase activity, transferring groups other than amino-acyl groups"/>
    <property type="evidence" value="ECO:0007669"/>
    <property type="project" value="InterPro"/>
</dbReference>
<dbReference type="EMBL" id="CP013388">
    <property type="protein sequence ID" value="AOJ06495.1"/>
    <property type="molecule type" value="Genomic_DNA"/>
</dbReference>
<proteinExistence type="predicted"/>
<reference evidence="3 4" key="1">
    <citation type="submission" date="2015-12" db="EMBL/GenBank/DDBJ databases">
        <title>Diversity of Burkholderia near neighbor genomes.</title>
        <authorList>
            <person name="Sahl J."/>
            <person name="Wagner D."/>
            <person name="Keim P."/>
        </authorList>
    </citation>
    <scope>NUCLEOTIDE SEQUENCE [LARGE SCALE GENOMIC DNA]</scope>
    <source>
        <strain evidence="3 4">BDU8</strain>
    </source>
</reference>
<dbReference type="Pfam" id="PF01757">
    <property type="entry name" value="Acyl_transf_3"/>
    <property type="match status" value="1"/>
</dbReference>
<evidence type="ECO:0000256" key="1">
    <source>
        <dbReference type="SAM" id="Phobius"/>
    </source>
</evidence>
<feature type="transmembrane region" description="Helical" evidence="1">
    <location>
        <begin position="314"/>
        <end position="335"/>
    </location>
</feature>
<evidence type="ECO:0000313" key="3">
    <source>
        <dbReference type="EMBL" id="AOJ06495.1"/>
    </source>
</evidence>
<sequence length="401" mass="44141">MTIYSVAPYFLTVGVVTLLFCAPCFARLDQPPAESSTRTLTLDGIRGFLALSVMIDHAVVTYRWLRTGEWIVPPAAFYDQLGTLSVAIFFMITGFLFWRKMIAANGRPRFLSLYIGRVFRISPVYLLAIGLMFLIVFQRTGFTLYQAPSELAAALLKWLALGMVGGPDFNGYVGAWMILAGVTWTLKYEWLFYLSLLATAWFAKPRTQVALPFFALVTGTIGAIVWPNRDWSLGALFAAGMLVAALPGCQPRTRLAQSVQSIAAIGLLATIFIGWTTPFGPAQVLIAAIFFYLLCSGTTIFGLLRTLAAQRLGYISYSVYLMHGIVLTIAFASPGVHEFALRSDTRFWLVILACTLIVSVGASAIYLCIEQPGIRAGQRLIRRLRRATPMPTKTGGSPQRV</sequence>
<dbReference type="AlphaFoldDB" id="A0A1B4FS34"/>
<dbReference type="InterPro" id="IPR002656">
    <property type="entry name" value="Acyl_transf_3_dom"/>
</dbReference>
<keyword evidence="1" id="KW-0472">Membrane</keyword>
<feature type="transmembrane region" description="Helical" evidence="1">
    <location>
        <begin position="284"/>
        <end position="307"/>
    </location>
</feature>
<dbReference type="Proteomes" id="UP000067711">
    <property type="component" value="Chromosome 2"/>
</dbReference>
<feature type="transmembrane region" description="Helical" evidence="1">
    <location>
        <begin position="118"/>
        <end position="137"/>
    </location>
</feature>
<gene>
    <name evidence="3" type="ORF">WS71_03520</name>
</gene>
<dbReference type="RefSeq" id="WP_082728249.1">
    <property type="nucleotide sequence ID" value="NZ_CP013388.1"/>
</dbReference>
<dbReference type="GO" id="GO:0016020">
    <property type="term" value="C:membrane"/>
    <property type="evidence" value="ECO:0007669"/>
    <property type="project" value="TreeGrafter"/>
</dbReference>
<dbReference type="PANTHER" id="PTHR23028">
    <property type="entry name" value="ACETYLTRANSFERASE"/>
    <property type="match status" value="1"/>
</dbReference>
<protein>
    <recommendedName>
        <fullName evidence="2">Acyltransferase 3 domain-containing protein</fullName>
    </recommendedName>
</protein>
<feature type="transmembrane region" description="Helical" evidence="1">
    <location>
        <begin position="47"/>
        <end position="65"/>
    </location>
</feature>
<feature type="transmembrane region" description="Helical" evidence="1">
    <location>
        <begin position="6"/>
        <end position="26"/>
    </location>
</feature>
<accession>A0A1B4FS34</accession>
<feature type="transmembrane region" description="Helical" evidence="1">
    <location>
        <begin position="232"/>
        <end position="249"/>
    </location>
</feature>
<feature type="transmembrane region" description="Helical" evidence="1">
    <location>
        <begin position="173"/>
        <end position="197"/>
    </location>
</feature>
<dbReference type="GO" id="GO:0000271">
    <property type="term" value="P:polysaccharide biosynthetic process"/>
    <property type="evidence" value="ECO:0007669"/>
    <property type="project" value="TreeGrafter"/>
</dbReference>
<feature type="domain" description="Acyltransferase 3" evidence="2">
    <location>
        <begin position="42"/>
        <end position="361"/>
    </location>
</feature>
<dbReference type="PANTHER" id="PTHR23028:SF131">
    <property type="entry name" value="BLR2367 PROTEIN"/>
    <property type="match status" value="1"/>
</dbReference>
<organism evidence="3 4">
    <name type="scientific">Burkholderia mayonis</name>
    <dbReference type="NCBI Taxonomy" id="1385591"/>
    <lineage>
        <taxon>Bacteria</taxon>
        <taxon>Pseudomonadati</taxon>
        <taxon>Pseudomonadota</taxon>
        <taxon>Betaproteobacteria</taxon>
        <taxon>Burkholderiales</taxon>
        <taxon>Burkholderiaceae</taxon>
        <taxon>Burkholderia</taxon>
        <taxon>pseudomallei group</taxon>
    </lineage>
</organism>
<feature type="transmembrane region" description="Helical" evidence="1">
    <location>
        <begin position="77"/>
        <end position="98"/>
    </location>
</feature>
<name>A0A1B4FS34_9BURK</name>
<feature type="transmembrane region" description="Helical" evidence="1">
    <location>
        <begin position="261"/>
        <end position="278"/>
    </location>
</feature>
<feature type="transmembrane region" description="Helical" evidence="1">
    <location>
        <begin position="209"/>
        <end position="226"/>
    </location>
</feature>
<keyword evidence="1" id="KW-1133">Transmembrane helix</keyword>
<feature type="transmembrane region" description="Helical" evidence="1">
    <location>
        <begin position="347"/>
        <end position="369"/>
    </location>
</feature>
<evidence type="ECO:0000259" key="2">
    <source>
        <dbReference type="Pfam" id="PF01757"/>
    </source>
</evidence>